<sequence length="64" mass="7436">MGLTQNYYTQALHWFHSQAISAQKLSMGWHEWLITHPKVHCLRGQPVYVGDGIKVGKEEKKCLR</sequence>
<comment type="caution">
    <text evidence="1">The sequence shown here is derived from an EMBL/GenBank/DDBJ whole genome shotgun (WGS) entry which is preliminary data.</text>
</comment>
<accession>A0A3N6RVD2</accession>
<organism evidence="1 2">
    <name type="scientific">Okeania hirsuta</name>
    <dbReference type="NCBI Taxonomy" id="1458930"/>
    <lineage>
        <taxon>Bacteria</taxon>
        <taxon>Bacillati</taxon>
        <taxon>Cyanobacteriota</taxon>
        <taxon>Cyanophyceae</taxon>
        <taxon>Oscillatoriophycideae</taxon>
        <taxon>Oscillatoriales</taxon>
        <taxon>Microcoleaceae</taxon>
        <taxon>Okeania</taxon>
    </lineage>
</organism>
<proteinExistence type="predicted"/>
<dbReference type="RefSeq" id="WP_124154397.1">
    <property type="nucleotide sequence ID" value="NZ_CAWOLW010000157.1"/>
</dbReference>
<dbReference type="EMBL" id="RCBY01000024">
    <property type="protein sequence ID" value="RQH50226.1"/>
    <property type="molecule type" value="Genomic_DNA"/>
</dbReference>
<name>A0A3N6RVD2_9CYAN</name>
<reference evidence="1 2" key="1">
    <citation type="journal article" date="2018" name="ACS Chem. Biol.">
        <title>Ketoreductase domain dysfunction expands chemodiversity: malyngamide biosynthesis in the cyanobacterium Okeania hirsuta.</title>
        <authorList>
            <person name="Moss N.A."/>
            <person name="Leao T."/>
            <person name="Rankin M."/>
            <person name="McCullough T.M."/>
            <person name="Qu P."/>
            <person name="Korobeynikov A."/>
            <person name="Smith J.L."/>
            <person name="Gerwick L."/>
            <person name="Gerwick W.H."/>
        </authorList>
    </citation>
    <scope>NUCLEOTIDE SEQUENCE [LARGE SCALE GENOMIC DNA]</scope>
    <source>
        <strain evidence="1 2">PAB10Feb10-1</strain>
    </source>
</reference>
<dbReference type="OrthoDB" id="5418787at2"/>
<protein>
    <submittedName>
        <fullName evidence="1">Uncharacterized protein</fullName>
    </submittedName>
</protein>
<evidence type="ECO:0000313" key="1">
    <source>
        <dbReference type="EMBL" id="RQH50226.1"/>
    </source>
</evidence>
<dbReference type="AlphaFoldDB" id="A0A3N6RVD2"/>
<evidence type="ECO:0000313" key="2">
    <source>
        <dbReference type="Proteomes" id="UP000269154"/>
    </source>
</evidence>
<keyword evidence="2" id="KW-1185">Reference proteome</keyword>
<dbReference type="Proteomes" id="UP000269154">
    <property type="component" value="Unassembled WGS sequence"/>
</dbReference>
<gene>
    <name evidence="1" type="ORF">D5R40_06620</name>
</gene>